<dbReference type="EMBL" id="CAJZAH010000002">
    <property type="protein sequence ID" value="CAG9173028.1"/>
    <property type="molecule type" value="Genomic_DNA"/>
</dbReference>
<dbReference type="Proteomes" id="UP000721236">
    <property type="component" value="Unassembled WGS sequence"/>
</dbReference>
<evidence type="ECO:0000313" key="1">
    <source>
        <dbReference type="EMBL" id="CAG9173028.1"/>
    </source>
</evidence>
<keyword evidence="2" id="KW-1185">Reference proteome</keyword>
<gene>
    <name evidence="1" type="ORF">LMG21510_02138</name>
</gene>
<protein>
    <recommendedName>
        <fullName evidence="3">Tail fiber assembly protein</fullName>
    </recommendedName>
</protein>
<accession>A0ABN7YJ67</accession>
<evidence type="ECO:0008006" key="3">
    <source>
        <dbReference type="Google" id="ProtNLM"/>
    </source>
</evidence>
<reference evidence="1 2" key="1">
    <citation type="submission" date="2021-08" db="EMBL/GenBank/DDBJ databases">
        <authorList>
            <person name="Peeters C."/>
        </authorList>
    </citation>
    <scope>NUCLEOTIDE SEQUENCE [LARGE SCALE GENOMIC DNA]</scope>
    <source>
        <strain evidence="1 2">LMG 21510</strain>
    </source>
</reference>
<dbReference type="Pfam" id="PF02413">
    <property type="entry name" value="Caudo_TAP"/>
    <property type="match status" value="1"/>
</dbReference>
<proteinExistence type="predicted"/>
<organism evidence="1 2">
    <name type="scientific">Cupriavidus respiraculi</name>
    <dbReference type="NCBI Taxonomy" id="195930"/>
    <lineage>
        <taxon>Bacteria</taxon>
        <taxon>Pseudomonadati</taxon>
        <taxon>Pseudomonadota</taxon>
        <taxon>Betaproteobacteria</taxon>
        <taxon>Burkholderiales</taxon>
        <taxon>Burkholderiaceae</taxon>
        <taxon>Cupriavidus</taxon>
    </lineage>
</organism>
<dbReference type="InterPro" id="IPR003458">
    <property type="entry name" value="Phage_T4_Gp38_tail_assem"/>
</dbReference>
<evidence type="ECO:0000313" key="2">
    <source>
        <dbReference type="Proteomes" id="UP000721236"/>
    </source>
</evidence>
<dbReference type="RefSeq" id="WP_224041652.1">
    <property type="nucleotide sequence ID" value="NZ_CAJZAH010000002.1"/>
</dbReference>
<sequence>MENQMLYSPSKLGFYCREVNGSNIPEDAIEVPMDQYEALISASASGFEIHPGEDGFPVAVPPPAPSDEAMLALASQKRDMLLREAATRIAPLQDAVDLDMATTDEVESLLAWKQYRIALNRMNISGGDVVWPTPPA</sequence>
<name>A0ABN7YJ67_9BURK</name>
<comment type="caution">
    <text evidence="1">The sequence shown here is derived from an EMBL/GenBank/DDBJ whole genome shotgun (WGS) entry which is preliminary data.</text>
</comment>